<dbReference type="EMBL" id="CP157199">
    <property type="protein sequence ID" value="XBG61700.1"/>
    <property type="molecule type" value="Genomic_DNA"/>
</dbReference>
<accession>A0AAU7BTH9</accession>
<dbReference type="Gene3D" id="3.10.450.50">
    <property type="match status" value="1"/>
</dbReference>
<reference evidence="2" key="1">
    <citation type="submission" date="2024-05" db="EMBL/GenBank/DDBJ databases">
        <title>Pontimicrobium maritimus sp. nov., isolated form sea water.</title>
        <authorList>
            <person name="Muhammad N."/>
            <person name="Vuong T.Q."/>
            <person name="Han H.L."/>
            <person name="Kim S.-G."/>
        </authorList>
    </citation>
    <scope>NUCLEOTIDE SEQUENCE</scope>
    <source>
        <strain evidence="2">SW4</strain>
    </source>
</reference>
<dbReference type="AlphaFoldDB" id="A0AAU7BTH9"/>
<evidence type="ECO:0000313" key="2">
    <source>
        <dbReference type="EMBL" id="XBG61700.1"/>
    </source>
</evidence>
<evidence type="ECO:0008006" key="3">
    <source>
        <dbReference type="Google" id="ProtNLM"/>
    </source>
</evidence>
<gene>
    <name evidence="2" type="ORF">ABGB03_02070</name>
</gene>
<organism evidence="2">
    <name type="scientific">Pontimicrobium sp. SW4</name>
    <dbReference type="NCBI Taxonomy" id="3153519"/>
    <lineage>
        <taxon>Bacteria</taxon>
        <taxon>Pseudomonadati</taxon>
        <taxon>Bacteroidota</taxon>
        <taxon>Flavobacteriia</taxon>
        <taxon>Flavobacteriales</taxon>
        <taxon>Flavobacteriaceae</taxon>
        <taxon>Pontimicrobium</taxon>
    </lineage>
</organism>
<dbReference type="SUPFAM" id="SSF54427">
    <property type="entry name" value="NTF2-like"/>
    <property type="match status" value="1"/>
</dbReference>
<dbReference type="RefSeq" id="WP_347924428.1">
    <property type="nucleotide sequence ID" value="NZ_CP157199.1"/>
</dbReference>
<sequence>MKKVIIMAIVLTTVTLSSTNAQQKNTAKISYPLKEDVSTINGIMKATYEAVSGEAGEIRQWERDHSLHSPNAIYSFPLKKDGKYEYVTMTLNDFHGETDQMVATTAFYENEINREVRIFGNIAHVWSTYETRLKKNGPVERRGINSVQLYYDQNRWWIISWTFDRETEVNKIPKTFEKN</sequence>
<feature type="signal peptide" evidence="1">
    <location>
        <begin position="1"/>
        <end position="23"/>
    </location>
</feature>
<protein>
    <recommendedName>
        <fullName evidence="3">Nuclear transport factor 2 family protein</fullName>
    </recommendedName>
</protein>
<evidence type="ECO:0000256" key="1">
    <source>
        <dbReference type="SAM" id="SignalP"/>
    </source>
</evidence>
<dbReference type="InterPro" id="IPR032710">
    <property type="entry name" value="NTF2-like_dom_sf"/>
</dbReference>
<feature type="chain" id="PRO_5043739175" description="Nuclear transport factor 2 family protein" evidence="1">
    <location>
        <begin position="24"/>
        <end position="179"/>
    </location>
</feature>
<name>A0AAU7BTH9_9FLAO</name>
<proteinExistence type="predicted"/>
<keyword evidence="1" id="KW-0732">Signal</keyword>